<dbReference type="GO" id="GO:0008080">
    <property type="term" value="F:N-acetyltransferase activity"/>
    <property type="evidence" value="ECO:0007669"/>
    <property type="project" value="InterPro"/>
</dbReference>
<organism evidence="3 4">
    <name type="scientific">Litchfieldia salsa</name>
    <dbReference type="NCBI Taxonomy" id="930152"/>
    <lineage>
        <taxon>Bacteria</taxon>
        <taxon>Bacillati</taxon>
        <taxon>Bacillota</taxon>
        <taxon>Bacilli</taxon>
        <taxon>Bacillales</taxon>
        <taxon>Bacillaceae</taxon>
        <taxon>Litchfieldia</taxon>
    </lineage>
</organism>
<gene>
    <name evidence="3" type="ORF">SAMN05216565_101418</name>
</gene>
<dbReference type="PANTHER" id="PTHR13947:SF37">
    <property type="entry name" value="LD18367P"/>
    <property type="match status" value="1"/>
</dbReference>
<dbReference type="SUPFAM" id="SSF55729">
    <property type="entry name" value="Acyl-CoA N-acyltransferases (Nat)"/>
    <property type="match status" value="1"/>
</dbReference>
<accession>A0A1H0PRE9</accession>
<sequence>MIIRDAVKEEIPFIREQRLRAYYDHKNVIPEDHFHALQKAISSDADSQSGVELIVAEEDGIILGSVALFPPNSNAYEGFLDELDHAEIRLLAVDPAARGQGVGKALVTECIQRTKQKDQKAIGLHTGEFMNSAIVLYKSLGFVRCPEYDFEPANDGIIVKAFKLELT</sequence>
<dbReference type="EMBL" id="FNJU01000001">
    <property type="protein sequence ID" value="SDP07139.1"/>
    <property type="molecule type" value="Genomic_DNA"/>
</dbReference>
<dbReference type="InterPro" id="IPR000182">
    <property type="entry name" value="GNAT_dom"/>
</dbReference>
<dbReference type="STRING" id="930152.SAMN05216565_101418"/>
<dbReference type="OrthoDB" id="9803233at2"/>
<dbReference type="CDD" id="cd04301">
    <property type="entry name" value="NAT_SF"/>
    <property type="match status" value="1"/>
</dbReference>
<evidence type="ECO:0000313" key="3">
    <source>
        <dbReference type="EMBL" id="SDP07139.1"/>
    </source>
</evidence>
<dbReference type="AlphaFoldDB" id="A0A1H0PRE9"/>
<protein>
    <submittedName>
        <fullName evidence="3">N-acetylglutamate synthase, GNAT family</fullName>
    </submittedName>
</protein>
<dbReference type="InterPro" id="IPR050769">
    <property type="entry name" value="NAT_camello-type"/>
</dbReference>
<proteinExistence type="predicted"/>
<evidence type="ECO:0000256" key="1">
    <source>
        <dbReference type="ARBA" id="ARBA00022679"/>
    </source>
</evidence>
<keyword evidence="1" id="KW-0808">Transferase</keyword>
<name>A0A1H0PRE9_9BACI</name>
<dbReference type="Pfam" id="PF00583">
    <property type="entry name" value="Acetyltransf_1"/>
    <property type="match status" value="1"/>
</dbReference>
<dbReference type="Gene3D" id="3.40.630.30">
    <property type="match status" value="1"/>
</dbReference>
<dbReference type="InterPro" id="IPR016181">
    <property type="entry name" value="Acyl_CoA_acyltransferase"/>
</dbReference>
<evidence type="ECO:0000313" key="4">
    <source>
        <dbReference type="Proteomes" id="UP000199159"/>
    </source>
</evidence>
<evidence type="ECO:0000259" key="2">
    <source>
        <dbReference type="PROSITE" id="PS51186"/>
    </source>
</evidence>
<keyword evidence="4" id="KW-1185">Reference proteome</keyword>
<dbReference type="PANTHER" id="PTHR13947">
    <property type="entry name" value="GNAT FAMILY N-ACETYLTRANSFERASE"/>
    <property type="match status" value="1"/>
</dbReference>
<dbReference type="PROSITE" id="PS51186">
    <property type="entry name" value="GNAT"/>
    <property type="match status" value="1"/>
</dbReference>
<dbReference type="Proteomes" id="UP000199159">
    <property type="component" value="Unassembled WGS sequence"/>
</dbReference>
<dbReference type="RefSeq" id="WP_090849457.1">
    <property type="nucleotide sequence ID" value="NZ_FNJU01000001.1"/>
</dbReference>
<feature type="domain" description="N-acetyltransferase" evidence="2">
    <location>
        <begin position="1"/>
        <end position="167"/>
    </location>
</feature>
<reference evidence="4" key="1">
    <citation type="submission" date="2016-10" db="EMBL/GenBank/DDBJ databases">
        <authorList>
            <person name="Varghese N."/>
            <person name="Submissions S."/>
        </authorList>
    </citation>
    <scope>NUCLEOTIDE SEQUENCE [LARGE SCALE GENOMIC DNA]</scope>
    <source>
        <strain evidence="4">IBRC-M10078</strain>
    </source>
</reference>